<proteinExistence type="predicted"/>
<evidence type="ECO:0000256" key="1">
    <source>
        <dbReference type="SAM" id="Phobius"/>
    </source>
</evidence>
<organism evidence="2">
    <name type="scientific">Arundo donax</name>
    <name type="common">Giant reed</name>
    <name type="synonym">Donax arundinaceus</name>
    <dbReference type="NCBI Taxonomy" id="35708"/>
    <lineage>
        <taxon>Eukaryota</taxon>
        <taxon>Viridiplantae</taxon>
        <taxon>Streptophyta</taxon>
        <taxon>Embryophyta</taxon>
        <taxon>Tracheophyta</taxon>
        <taxon>Spermatophyta</taxon>
        <taxon>Magnoliopsida</taxon>
        <taxon>Liliopsida</taxon>
        <taxon>Poales</taxon>
        <taxon>Poaceae</taxon>
        <taxon>PACMAD clade</taxon>
        <taxon>Arundinoideae</taxon>
        <taxon>Arundineae</taxon>
        <taxon>Arundo</taxon>
    </lineage>
</organism>
<protein>
    <submittedName>
        <fullName evidence="2">Uncharacterized protein</fullName>
    </submittedName>
</protein>
<keyword evidence="1" id="KW-0812">Transmembrane</keyword>
<accession>A0A0A9BK54</accession>
<keyword evidence="1" id="KW-1133">Transmembrane helix</keyword>
<evidence type="ECO:0000313" key="2">
    <source>
        <dbReference type="EMBL" id="JAD59622.1"/>
    </source>
</evidence>
<reference evidence="2" key="1">
    <citation type="submission" date="2014-09" db="EMBL/GenBank/DDBJ databases">
        <authorList>
            <person name="Magalhaes I.L.F."/>
            <person name="Oliveira U."/>
            <person name="Santos F.R."/>
            <person name="Vidigal T.H.D.A."/>
            <person name="Brescovit A.D."/>
            <person name="Santos A.J."/>
        </authorList>
    </citation>
    <scope>NUCLEOTIDE SEQUENCE</scope>
    <source>
        <tissue evidence="2">Shoot tissue taken approximately 20 cm above the soil surface</tissue>
    </source>
</reference>
<keyword evidence="1" id="KW-0472">Membrane</keyword>
<reference evidence="2" key="2">
    <citation type="journal article" date="2015" name="Data Brief">
        <title>Shoot transcriptome of the giant reed, Arundo donax.</title>
        <authorList>
            <person name="Barrero R.A."/>
            <person name="Guerrero F.D."/>
            <person name="Moolhuijzen P."/>
            <person name="Goolsby J.A."/>
            <person name="Tidwell J."/>
            <person name="Bellgard S.E."/>
            <person name="Bellgard M.I."/>
        </authorList>
    </citation>
    <scope>NUCLEOTIDE SEQUENCE</scope>
    <source>
        <tissue evidence="2">Shoot tissue taken approximately 20 cm above the soil surface</tissue>
    </source>
</reference>
<sequence length="43" mass="5213">MTFVMIFSKNRDILILTMDLLSSTSQSYSCLWWFLTQRNHDLR</sequence>
<name>A0A0A9BK54_ARUDO</name>
<feature type="transmembrane region" description="Helical" evidence="1">
    <location>
        <begin position="12"/>
        <end position="35"/>
    </location>
</feature>
<dbReference type="EMBL" id="GBRH01238273">
    <property type="protein sequence ID" value="JAD59622.1"/>
    <property type="molecule type" value="Transcribed_RNA"/>
</dbReference>
<dbReference type="AlphaFoldDB" id="A0A0A9BK54"/>